<evidence type="ECO:0000259" key="2">
    <source>
        <dbReference type="Pfam" id="PF01243"/>
    </source>
</evidence>
<feature type="domain" description="Pyridoxamine 5'-phosphate oxidase N-terminal" evidence="2">
    <location>
        <begin position="19"/>
        <end position="142"/>
    </location>
</feature>
<proteinExistence type="predicted"/>
<dbReference type="EMBL" id="FOYT01000001">
    <property type="protein sequence ID" value="SFR40620.1"/>
    <property type="molecule type" value="Genomic_DNA"/>
</dbReference>
<evidence type="ECO:0000313" key="3">
    <source>
        <dbReference type="EMBL" id="SFR40620.1"/>
    </source>
</evidence>
<dbReference type="InterPro" id="IPR052019">
    <property type="entry name" value="F420H2_bilvrd_red/Heme_oxyg"/>
</dbReference>
<dbReference type="AlphaFoldDB" id="A0A1I6GER1"/>
<dbReference type="Proteomes" id="UP000198531">
    <property type="component" value="Unassembled WGS sequence"/>
</dbReference>
<evidence type="ECO:0000256" key="1">
    <source>
        <dbReference type="ARBA" id="ARBA00023002"/>
    </source>
</evidence>
<dbReference type="STRING" id="553469.SAMN04487947_1025"/>
<dbReference type="GO" id="GO:0070967">
    <property type="term" value="F:coenzyme F420 binding"/>
    <property type="evidence" value="ECO:0007669"/>
    <property type="project" value="TreeGrafter"/>
</dbReference>
<dbReference type="GO" id="GO:0016627">
    <property type="term" value="F:oxidoreductase activity, acting on the CH-CH group of donors"/>
    <property type="evidence" value="ECO:0007669"/>
    <property type="project" value="TreeGrafter"/>
</dbReference>
<protein>
    <submittedName>
        <fullName evidence="3">PPOX class probable F420-dependent enzyme</fullName>
    </submittedName>
</protein>
<dbReference type="SUPFAM" id="SSF50475">
    <property type="entry name" value="FMN-binding split barrel"/>
    <property type="match status" value="1"/>
</dbReference>
<dbReference type="Pfam" id="PF01243">
    <property type="entry name" value="PNPOx_N"/>
    <property type="match status" value="1"/>
</dbReference>
<gene>
    <name evidence="3" type="ORF">SAMN04487947_1025</name>
</gene>
<dbReference type="InterPro" id="IPR011576">
    <property type="entry name" value="Pyridox_Oxase_N"/>
</dbReference>
<sequence length="146" mass="16364">MSTDEPLLSPPRETRDVIPESHHDIFEKESFAHFATVMPDGTPHVTPVWVDHENGKYALLNSARGRQKVRNVERNPRVGVSVTDPDDPYRYVSVRGEAELIDEGAVAHIDKLAQKYMDVEEYPHHGEESGARVIVRIPADTVVTNG</sequence>
<dbReference type="InterPro" id="IPR012349">
    <property type="entry name" value="Split_barrel_FMN-bd"/>
</dbReference>
<reference evidence="4" key="1">
    <citation type="submission" date="2016-10" db="EMBL/GenBank/DDBJ databases">
        <authorList>
            <person name="Varghese N."/>
            <person name="Submissions S."/>
        </authorList>
    </citation>
    <scope>NUCLEOTIDE SEQUENCE [LARGE SCALE GENOMIC DNA]</scope>
    <source>
        <strain evidence="4">CGMCC 1.7736</strain>
    </source>
</reference>
<dbReference type="GO" id="GO:0005829">
    <property type="term" value="C:cytosol"/>
    <property type="evidence" value="ECO:0007669"/>
    <property type="project" value="TreeGrafter"/>
</dbReference>
<keyword evidence="4" id="KW-1185">Reference proteome</keyword>
<accession>A0A1I6GER1</accession>
<organism evidence="3 4">
    <name type="scientific">Halogeometricum rufum</name>
    <dbReference type="NCBI Taxonomy" id="553469"/>
    <lineage>
        <taxon>Archaea</taxon>
        <taxon>Methanobacteriati</taxon>
        <taxon>Methanobacteriota</taxon>
        <taxon>Stenosarchaea group</taxon>
        <taxon>Halobacteria</taxon>
        <taxon>Halobacteriales</taxon>
        <taxon>Haloferacaceae</taxon>
        <taxon>Halogeometricum</taxon>
    </lineage>
</organism>
<dbReference type="PANTHER" id="PTHR35176:SF6">
    <property type="entry name" value="HEME OXYGENASE HI_0854-RELATED"/>
    <property type="match status" value="1"/>
</dbReference>
<dbReference type="PANTHER" id="PTHR35176">
    <property type="entry name" value="HEME OXYGENASE HI_0854-RELATED"/>
    <property type="match status" value="1"/>
</dbReference>
<dbReference type="InterPro" id="IPR019920">
    <property type="entry name" value="F420-binding_dom_put"/>
</dbReference>
<dbReference type="Gene3D" id="2.30.110.10">
    <property type="entry name" value="Electron Transport, Fmn-binding Protein, Chain A"/>
    <property type="match status" value="1"/>
</dbReference>
<keyword evidence="1" id="KW-0560">Oxidoreductase</keyword>
<dbReference type="NCBIfam" id="TIGR03618">
    <property type="entry name" value="Rv1155_F420"/>
    <property type="match status" value="1"/>
</dbReference>
<name>A0A1I6GER1_9EURY</name>
<evidence type="ECO:0000313" key="4">
    <source>
        <dbReference type="Proteomes" id="UP000198531"/>
    </source>
</evidence>